<organism evidence="1 2">
    <name type="scientific">Hypoxylon rubiginosum</name>
    <dbReference type="NCBI Taxonomy" id="110542"/>
    <lineage>
        <taxon>Eukaryota</taxon>
        <taxon>Fungi</taxon>
        <taxon>Dikarya</taxon>
        <taxon>Ascomycota</taxon>
        <taxon>Pezizomycotina</taxon>
        <taxon>Sordariomycetes</taxon>
        <taxon>Xylariomycetidae</taxon>
        <taxon>Xylariales</taxon>
        <taxon>Hypoxylaceae</taxon>
        <taxon>Hypoxylon</taxon>
    </lineage>
</organism>
<keyword evidence="2" id="KW-1185">Reference proteome</keyword>
<gene>
    <name evidence="1" type="ORF">F4820DRAFT_465411</name>
</gene>
<comment type="caution">
    <text evidence="1">The sequence shown here is derived from an EMBL/GenBank/DDBJ whole genome shotgun (WGS) entry which is preliminary data.</text>
</comment>
<sequence>MRIFRATGARPLLILTLVLNVASTIAFTICIVFQCTPVSYFWNKWDGLHNGFCIDQSALFLAGGCIMTSLDVFLILLPIKWIFQLQLSLSKRITTVAMFSCGVIVIAASIMRIVNAYIFTHSQLETHNLRQLIIWSGLEIDVAIICACLPSLRPLPILALSWFQLHTKFGSHGSQTTPSAPIGHTIHSGGKKRLPSNDDRATGQSRNIWLTTTIHQEHEERPPTESKLNLTTISADDIEFYNQQQGNSRDDSWA</sequence>
<accession>A0ACB9YMP7</accession>
<evidence type="ECO:0000313" key="1">
    <source>
        <dbReference type="EMBL" id="KAI4860676.1"/>
    </source>
</evidence>
<dbReference type="EMBL" id="MU393577">
    <property type="protein sequence ID" value="KAI4860676.1"/>
    <property type="molecule type" value="Genomic_DNA"/>
</dbReference>
<protein>
    <submittedName>
        <fullName evidence="1">Uncharacterized protein</fullName>
    </submittedName>
</protein>
<reference evidence="1 2" key="1">
    <citation type="journal article" date="2022" name="New Phytol.">
        <title>Ecological generalism drives hyperdiversity of secondary metabolite gene clusters in xylarialean endophytes.</title>
        <authorList>
            <person name="Franco M.E.E."/>
            <person name="Wisecaver J.H."/>
            <person name="Arnold A.E."/>
            <person name="Ju Y.M."/>
            <person name="Slot J.C."/>
            <person name="Ahrendt S."/>
            <person name="Moore L.P."/>
            <person name="Eastman K.E."/>
            <person name="Scott K."/>
            <person name="Konkel Z."/>
            <person name="Mondo S.J."/>
            <person name="Kuo A."/>
            <person name="Hayes R.D."/>
            <person name="Haridas S."/>
            <person name="Andreopoulos B."/>
            <person name="Riley R."/>
            <person name="LaButti K."/>
            <person name="Pangilinan J."/>
            <person name="Lipzen A."/>
            <person name="Amirebrahimi M."/>
            <person name="Yan J."/>
            <person name="Adam C."/>
            <person name="Keymanesh K."/>
            <person name="Ng V."/>
            <person name="Louie K."/>
            <person name="Northen T."/>
            <person name="Drula E."/>
            <person name="Henrissat B."/>
            <person name="Hsieh H.M."/>
            <person name="Youens-Clark K."/>
            <person name="Lutzoni F."/>
            <person name="Miadlikowska J."/>
            <person name="Eastwood D.C."/>
            <person name="Hamelin R.C."/>
            <person name="Grigoriev I.V."/>
            <person name="U'Ren J.M."/>
        </authorList>
    </citation>
    <scope>NUCLEOTIDE SEQUENCE [LARGE SCALE GENOMIC DNA]</scope>
    <source>
        <strain evidence="1 2">CBS 119005</strain>
    </source>
</reference>
<evidence type="ECO:0000313" key="2">
    <source>
        <dbReference type="Proteomes" id="UP001497700"/>
    </source>
</evidence>
<dbReference type="Proteomes" id="UP001497700">
    <property type="component" value="Unassembled WGS sequence"/>
</dbReference>
<proteinExistence type="predicted"/>
<name>A0ACB9YMP7_9PEZI</name>